<dbReference type="SUPFAM" id="SSF51445">
    <property type="entry name" value="(Trans)glycosidases"/>
    <property type="match status" value="1"/>
</dbReference>
<accession>A0A072PDC0</accession>
<dbReference type="STRING" id="1182545.A0A072PDC0"/>
<dbReference type="PANTHER" id="PTHR10357:SF179">
    <property type="entry name" value="NEUTRAL AND BASIC AMINO ACID TRANSPORT PROTEIN RBAT"/>
    <property type="match status" value="1"/>
</dbReference>
<evidence type="ECO:0000256" key="1">
    <source>
        <dbReference type="ARBA" id="ARBA00008061"/>
    </source>
</evidence>
<dbReference type="AlphaFoldDB" id="A0A072PDC0"/>
<feature type="domain" description="Glycosyl hydrolase family 13 catalytic" evidence="2">
    <location>
        <begin position="16"/>
        <end position="112"/>
    </location>
</feature>
<dbReference type="Gene3D" id="3.20.20.80">
    <property type="entry name" value="Glycosidases"/>
    <property type="match status" value="1"/>
</dbReference>
<dbReference type="GO" id="GO:0000025">
    <property type="term" value="P:maltose catabolic process"/>
    <property type="evidence" value="ECO:0007669"/>
    <property type="project" value="TreeGrafter"/>
</dbReference>
<dbReference type="GO" id="GO:0005987">
    <property type="term" value="P:sucrose catabolic process"/>
    <property type="evidence" value="ECO:0007669"/>
    <property type="project" value="TreeGrafter"/>
</dbReference>
<dbReference type="Proteomes" id="UP000027920">
    <property type="component" value="Unassembled WGS sequence"/>
</dbReference>
<dbReference type="GO" id="GO:0004575">
    <property type="term" value="F:sucrose alpha-glucosidase activity"/>
    <property type="evidence" value="ECO:0007669"/>
    <property type="project" value="TreeGrafter"/>
</dbReference>
<comment type="caution">
    <text evidence="3">The sequence shown here is derived from an EMBL/GenBank/DDBJ whole genome shotgun (WGS) entry which is preliminary data.</text>
</comment>
<dbReference type="GO" id="GO:0033934">
    <property type="term" value="F:glucan 1,4-alpha-maltotriohydrolase activity"/>
    <property type="evidence" value="ECO:0007669"/>
    <property type="project" value="TreeGrafter"/>
</dbReference>
<evidence type="ECO:0000259" key="2">
    <source>
        <dbReference type="Pfam" id="PF00128"/>
    </source>
</evidence>
<sequence>MADSTRPWWKEANIYQIYPASFQNSNRDGIGDLPGILSRSNYIKDTGADAIWISPMYNSPQQDMGYDISDYESVSPPYGTVGDMEAIIAACHERGMKVLLDLVTNHTSNEHDD</sequence>
<dbReference type="HOGENOM" id="CLU_006462_10_0_1"/>
<protein>
    <submittedName>
        <fullName evidence="3">Glucan 1,6-alpha-glucosidase</fullName>
    </submittedName>
</protein>
<gene>
    <name evidence="3" type="ORF">A1O9_05767</name>
</gene>
<dbReference type="EMBL" id="AMGV01000004">
    <property type="protein sequence ID" value="KEF57846.1"/>
    <property type="molecule type" value="Genomic_DNA"/>
</dbReference>
<dbReference type="Pfam" id="PF00128">
    <property type="entry name" value="Alpha-amylase"/>
    <property type="match status" value="1"/>
</dbReference>
<dbReference type="GO" id="GO:0004556">
    <property type="term" value="F:alpha-amylase activity"/>
    <property type="evidence" value="ECO:0007669"/>
    <property type="project" value="TreeGrafter"/>
</dbReference>
<name>A0A072PDC0_9EURO</name>
<dbReference type="InterPro" id="IPR017853">
    <property type="entry name" value="GH"/>
</dbReference>
<proteinExistence type="inferred from homology"/>
<dbReference type="RefSeq" id="XP_013260436.1">
    <property type="nucleotide sequence ID" value="XM_013404982.1"/>
</dbReference>
<dbReference type="VEuPathDB" id="FungiDB:A1O9_05767"/>
<reference evidence="3 4" key="1">
    <citation type="submission" date="2013-03" db="EMBL/GenBank/DDBJ databases">
        <title>The Genome Sequence of Exophiala aquamarina CBS 119918.</title>
        <authorList>
            <consortium name="The Broad Institute Genomics Platform"/>
            <person name="Cuomo C."/>
            <person name="de Hoog S."/>
            <person name="Gorbushina A."/>
            <person name="Walker B."/>
            <person name="Young S.K."/>
            <person name="Zeng Q."/>
            <person name="Gargeya S."/>
            <person name="Fitzgerald M."/>
            <person name="Haas B."/>
            <person name="Abouelleil A."/>
            <person name="Allen A.W."/>
            <person name="Alvarado L."/>
            <person name="Arachchi H.M."/>
            <person name="Berlin A.M."/>
            <person name="Chapman S.B."/>
            <person name="Gainer-Dewar J."/>
            <person name="Goldberg J."/>
            <person name="Griggs A."/>
            <person name="Gujja S."/>
            <person name="Hansen M."/>
            <person name="Howarth C."/>
            <person name="Imamovic A."/>
            <person name="Ireland A."/>
            <person name="Larimer J."/>
            <person name="McCowan C."/>
            <person name="Murphy C."/>
            <person name="Pearson M."/>
            <person name="Poon T.W."/>
            <person name="Priest M."/>
            <person name="Roberts A."/>
            <person name="Saif S."/>
            <person name="Shea T."/>
            <person name="Sisk P."/>
            <person name="Sykes S."/>
            <person name="Wortman J."/>
            <person name="Nusbaum C."/>
            <person name="Birren B."/>
        </authorList>
    </citation>
    <scope>NUCLEOTIDE SEQUENCE [LARGE SCALE GENOMIC DNA]</scope>
    <source>
        <strain evidence="3 4">CBS 119918</strain>
    </source>
</reference>
<dbReference type="OrthoDB" id="1740265at2759"/>
<dbReference type="InterPro" id="IPR006047">
    <property type="entry name" value="GH13_cat_dom"/>
</dbReference>
<keyword evidence="4" id="KW-1185">Reference proteome</keyword>
<evidence type="ECO:0000313" key="4">
    <source>
        <dbReference type="Proteomes" id="UP000027920"/>
    </source>
</evidence>
<organism evidence="3 4">
    <name type="scientific">Exophiala aquamarina CBS 119918</name>
    <dbReference type="NCBI Taxonomy" id="1182545"/>
    <lineage>
        <taxon>Eukaryota</taxon>
        <taxon>Fungi</taxon>
        <taxon>Dikarya</taxon>
        <taxon>Ascomycota</taxon>
        <taxon>Pezizomycotina</taxon>
        <taxon>Eurotiomycetes</taxon>
        <taxon>Chaetothyriomycetidae</taxon>
        <taxon>Chaetothyriales</taxon>
        <taxon>Herpotrichiellaceae</taxon>
        <taxon>Exophiala</taxon>
    </lineage>
</organism>
<comment type="similarity">
    <text evidence="1">Belongs to the glycosyl hydrolase 13 family.</text>
</comment>
<dbReference type="GeneID" id="25280689"/>
<dbReference type="PANTHER" id="PTHR10357">
    <property type="entry name" value="ALPHA-AMYLASE FAMILY MEMBER"/>
    <property type="match status" value="1"/>
</dbReference>
<evidence type="ECO:0000313" key="3">
    <source>
        <dbReference type="EMBL" id="KEF57846.1"/>
    </source>
</evidence>
<dbReference type="GO" id="GO:0004574">
    <property type="term" value="F:oligo-1,6-glucosidase activity"/>
    <property type="evidence" value="ECO:0007669"/>
    <property type="project" value="TreeGrafter"/>
</dbReference>